<name>A0A0F9I8I2_9ZZZZ</name>
<dbReference type="AlphaFoldDB" id="A0A0F9I8I2"/>
<dbReference type="PROSITE" id="PS51379">
    <property type="entry name" value="4FE4S_FER_2"/>
    <property type="match status" value="1"/>
</dbReference>
<dbReference type="InterPro" id="IPR017900">
    <property type="entry name" value="4Fe4S_Fe_S_CS"/>
</dbReference>
<reference evidence="2" key="1">
    <citation type="journal article" date="2015" name="Nature">
        <title>Complex archaea that bridge the gap between prokaryotes and eukaryotes.</title>
        <authorList>
            <person name="Spang A."/>
            <person name="Saw J.H."/>
            <person name="Jorgensen S.L."/>
            <person name="Zaremba-Niedzwiedzka K."/>
            <person name="Martijn J."/>
            <person name="Lind A.E."/>
            <person name="van Eijk R."/>
            <person name="Schleper C."/>
            <person name="Guy L."/>
            <person name="Ettema T.J."/>
        </authorList>
    </citation>
    <scope>NUCLEOTIDE SEQUENCE</scope>
</reference>
<feature type="non-terminal residue" evidence="2">
    <location>
        <position position="92"/>
    </location>
</feature>
<dbReference type="GO" id="GO:0051536">
    <property type="term" value="F:iron-sulfur cluster binding"/>
    <property type="evidence" value="ECO:0007669"/>
    <property type="project" value="InterPro"/>
</dbReference>
<dbReference type="SUPFAM" id="SSF46548">
    <property type="entry name" value="alpha-helical ferredoxin"/>
    <property type="match status" value="1"/>
</dbReference>
<dbReference type="InterPro" id="IPR017896">
    <property type="entry name" value="4Fe4S_Fe-S-bd"/>
</dbReference>
<proteinExistence type="predicted"/>
<comment type="caution">
    <text evidence="2">The sequence shown here is derived from an EMBL/GenBank/DDBJ whole genome shotgun (WGS) entry which is preliminary data.</text>
</comment>
<sequence>MSKTKKKKLKKHYINSVVEASDPTERRINFKEYTNNDLIKACANCSMCRDECPTYVVREAESFFAGGRMRILRTIVERGFPVTDDFVEAMYL</sequence>
<dbReference type="PROSITE" id="PS00198">
    <property type="entry name" value="4FE4S_FER_1"/>
    <property type="match status" value="1"/>
</dbReference>
<dbReference type="Gene3D" id="1.10.1060.10">
    <property type="entry name" value="Alpha-helical ferredoxin"/>
    <property type="match status" value="1"/>
</dbReference>
<dbReference type="EMBL" id="LAZR01013027">
    <property type="protein sequence ID" value="KKM23921.1"/>
    <property type="molecule type" value="Genomic_DNA"/>
</dbReference>
<evidence type="ECO:0000259" key="1">
    <source>
        <dbReference type="PROSITE" id="PS51379"/>
    </source>
</evidence>
<feature type="domain" description="4Fe-4S ferredoxin-type" evidence="1">
    <location>
        <begin position="30"/>
        <end position="62"/>
    </location>
</feature>
<accession>A0A0F9I8I2</accession>
<evidence type="ECO:0000313" key="2">
    <source>
        <dbReference type="EMBL" id="KKM23921.1"/>
    </source>
</evidence>
<organism evidence="2">
    <name type="scientific">marine sediment metagenome</name>
    <dbReference type="NCBI Taxonomy" id="412755"/>
    <lineage>
        <taxon>unclassified sequences</taxon>
        <taxon>metagenomes</taxon>
        <taxon>ecological metagenomes</taxon>
    </lineage>
</organism>
<gene>
    <name evidence="2" type="ORF">LCGC14_1610270</name>
</gene>
<protein>
    <recommendedName>
        <fullName evidence="1">4Fe-4S ferredoxin-type domain-containing protein</fullName>
    </recommendedName>
</protein>
<dbReference type="InterPro" id="IPR009051">
    <property type="entry name" value="Helical_ferredxn"/>
</dbReference>